<dbReference type="STRING" id="111780.Sta7437_3709"/>
<evidence type="ECO:0000256" key="13">
    <source>
        <dbReference type="ARBA" id="ARBA00049902"/>
    </source>
</evidence>
<keyword evidence="3" id="KW-0121">Carboxypeptidase</keyword>
<dbReference type="GO" id="GO:0008360">
    <property type="term" value="P:regulation of cell shape"/>
    <property type="evidence" value="ECO:0007669"/>
    <property type="project" value="UniProtKB-KW"/>
</dbReference>
<dbReference type="AlphaFoldDB" id="K9XX80"/>
<dbReference type="PATRIC" id="fig|111780.3.peg.3839"/>
<evidence type="ECO:0000256" key="4">
    <source>
        <dbReference type="ARBA" id="ARBA00022670"/>
    </source>
</evidence>
<accession>K9XX80</accession>
<dbReference type="InterPro" id="IPR008984">
    <property type="entry name" value="SMAD_FHA_dom_sf"/>
</dbReference>
<evidence type="ECO:0000256" key="11">
    <source>
        <dbReference type="ARBA" id="ARBA00023316"/>
    </source>
</evidence>
<dbReference type="PROSITE" id="PS50006">
    <property type="entry name" value="FHA_DOMAIN"/>
    <property type="match status" value="1"/>
</dbReference>
<comment type="catalytic activity">
    <reaction evidence="12">
        <text>Preferential cleavage: (Ac)2-L-Lys-D-Ala-|-D-Ala. Also transpeptidation of peptidyl-alanyl moieties that are N-acyl substituents of D-alanine.</text>
        <dbReference type="EC" id="3.4.16.4"/>
    </reaction>
</comment>
<dbReference type="EMBL" id="CP003653">
    <property type="protein sequence ID" value="AFZ37205.1"/>
    <property type="molecule type" value="Genomic_DNA"/>
</dbReference>
<reference evidence="16" key="1">
    <citation type="journal article" date="2013" name="Proc. Natl. Acad. Sci. U.S.A.">
        <title>Improving the coverage of the cyanobacterial phylum using diversity-driven genome sequencing.</title>
        <authorList>
            <person name="Shih P.M."/>
            <person name="Wu D."/>
            <person name="Latifi A."/>
            <person name="Axen S.D."/>
            <person name="Fewer D.P."/>
            <person name="Talla E."/>
            <person name="Calteau A."/>
            <person name="Cai F."/>
            <person name="Tandeau de Marsac N."/>
            <person name="Rippka R."/>
            <person name="Herdman M."/>
            <person name="Sivonen K."/>
            <person name="Coursin T."/>
            <person name="Laurent T."/>
            <person name="Goodwin L."/>
            <person name="Nolan M."/>
            <person name="Davenport K.W."/>
            <person name="Han C.S."/>
            <person name="Rubin E.M."/>
            <person name="Eisen J.A."/>
            <person name="Woyke T."/>
            <person name="Gugger M."/>
            <person name="Kerfeld C.A."/>
        </authorList>
    </citation>
    <scope>NUCLEOTIDE SEQUENCE [LARGE SCALE GENOMIC DNA]</scope>
    <source>
        <strain evidence="16">ATCC 29371 / PCC 7437</strain>
    </source>
</reference>
<dbReference type="Proteomes" id="UP000010473">
    <property type="component" value="Chromosome"/>
</dbReference>
<keyword evidence="11" id="KW-0961">Cell wall biogenesis/degradation</keyword>
<evidence type="ECO:0000256" key="3">
    <source>
        <dbReference type="ARBA" id="ARBA00022645"/>
    </source>
</evidence>
<dbReference type="InterPro" id="IPR050396">
    <property type="entry name" value="Glycosyltr_51/Transpeptidase"/>
</dbReference>
<dbReference type="SMART" id="SM00240">
    <property type="entry name" value="FHA"/>
    <property type="match status" value="1"/>
</dbReference>
<dbReference type="GO" id="GO:0009252">
    <property type="term" value="P:peptidoglycan biosynthetic process"/>
    <property type="evidence" value="ECO:0007669"/>
    <property type="project" value="UniProtKB-KW"/>
</dbReference>
<evidence type="ECO:0000259" key="14">
    <source>
        <dbReference type="PROSITE" id="PS50006"/>
    </source>
</evidence>
<dbReference type="GO" id="GO:0071555">
    <property type="term" value="P:cell wall organization"/>
    <property type="evidence" value="ECO:0007669"/>
    <property type="project" value="UniProtKB-KW"/>
</dbReference>
<keyword evidence="8" id="KW-0133">Cell shape</keyword>
<evidence type="ECO:0000256" key="5">
    <source>
        <dbReference type="ARBA" id="ARBA00022676"/>
    </source>
</evidence>
<sequence>MTTKPPSKPPASGNSTKSQLSKILTQAVQTIQAKVNFNALALRSGTQVPELKVQDANSQERVYPLLGDRYSIGRSSRCDIQVRNPVVSQVHFSLTRNKKNPRSFLIKDEKSTNGIYIGKRRVANFALYHGDRFTLGPPELAAAVTLEYYNPPPLWLKILRYSLYGTGGMMSLLILWIGIEWAKTPVYPLPREATRPVVVYADDGTPINPVAQNTHRELKNLADFSPYLPKAVIASEDSRYYWHLGVDPYGIARAIAVNLTSSELKQGASTITQQLARSLFPEVGRQNTAGRKLREMLVALKLEAVYSKKTILKTYLNRVYLGVGSYGFEDAAQFYFEKSAADLSLSEAATLVAILPAPNLYNPVKDYETSVALRNRVINRMVKLGMVSEAEADRARRSRIEVSPNARQTLSNTTAPYFYAYVLKELQALLGTEVAKEGNYIVETGLALQIQTEAEQSLKYSVTEDGSRYGYSQGAIVTLDSETGQIIALVGGADYNQSQFDRATQAKRQPGSTFKMFAYTSAIEQGINPNNKYSCAPVSWKGQEYRGCERSSGEINMYRGLEQSENAVALRVAQDIGLNRVIEMARRFGINSSLTESPGLVLGESEVSVLEMTGAYGALANDGIWHRPHAINRILDGSDCENPNDWQTCREIYSFTSDSQNSREVVSEAVAERMTYMLKQVIADGTGKAADISQGEAGKTGTTDNSVDLWFIGYVPKKNLVTGIWLGNDDNSATKGSSWQAATLWGNYMRKIIDYR</sequence>
<keyword evidence="5 15" id="KW-0328">Glycosyltransferase</keyword>
<evidence type="ECO:0000256" key="9">
    <source>
        <dbReference type="ARBA" id="ARBA00022984"/>
    </source>
</evidence>
<keyword evidence="9" id="KW-0573">Peptidoglycan synthesis</keyword>
<dbReference type="FunFam" id="1.10.3810.10:FF:000001">
    <property type="entry name" value="Penicillin-binding protein 1A"/>
    <property type="match status" value="1"/>
</dbReference>
<dbReference type="RefSeq" id="WP_015194866.1">
    <property type="nucleotide sequence ID" value="NC_019748.1"/>
</dbReference>
<dbReference type="InterPro" id="IPR001460">
    <property type="entry name" value="PCN-bd_Tpept"/>
</dbReference>
<evidence type="ECO:0000256" key="6">
    <source>
        <dbReference type="ARBA" id="ARBA00022679"/>
    </source>
</evidence>
<dbReference type="Gene3D" id="1.10.3810.10">
    <property type="entry name" value="Biosynthetic peptidoglycan transglycosylase-like"/>
    <property type="match status" value="1"/>
</dbReference>
<proteinExistence type="inferred from homology"/>
<dbReference type="NCBIfam" id="TIGR02074">
    <property type="entry name" value="PBP_1a_fam"/>
    <property type="match status" value="1"/>
</dbReference>
<dbReference type="PANTHER" id="PTHR32282">
    <property type="entry name" value="BINDING PROTEIN TRANSPEPTIDASE, PUTATIVE-RELATED"/>
    <property type="match status" value="1"/>
</dbReference>
<evidence type="ECO:0000313" key="15">
    <source>
        <dbReference type="EMBL" id="AFZ37205.1"/>
    </source>
</evidence>
<dbReference type="GO" id="GO:0008955">
    <property type="term" value="F:peptidoglycan glycosyltransferase activity"/>
    <property type="evidence" value="ECO:0007669"/>
    <property type="project" value="UniProtKB-EC"/>
</dbReference>
<dbReference type="EC" id="2.4.1.129" evidence="15"/>
<dbReference type="GO" id="GO:0006508">
    <property type="term" value="P:proteolysis"/>
    <property type="evidence" value="ECO:0007669"/>
    <property type="project" value="UniProtKB-KW"/>
</dbReference>
<comment type="similarity">
    <text evidence="2">In the N-terminal section; belongs to the glycosyltransferase 51 family.</text>
</comment>
<dbReference type="CDD" id="cd00060">
    <property type="entry name" value="FHA"/>
    <property type="match status" value="1"/>
</dbReference>
<dbReference type="eggNOG" id="COG0744">
    <property type="taxonomic scope" value="Bacteria"/>
</dbReference>
<dbReference type="HOGENOM" id="CLU_006354_2_7_3"/>
<feature type="domain" description="FHA" evidence="14">
    <location>
        <begin position="70"/>
        <end position="122"/>
    </location>
</feature>
<dbReference type="Pfam" id="PF00912">
    <property type="entry name" value="Transgly"/>
    <property type="match status" value="1"/>
</dbReference>
<protein>
    <submittedName>
        <fullName evidence="15">FHA modulated glycosyl transferase/transpeptidase</fullName>
        <ecNumber evidence="15">2.4.1.129</ecNumber>
    </submittedName>
</protein>
<dbReference type="InterPro" id="IPR000253">
    <property type="entry name" value="FHA_dom"/>
</dbReference>
<keyword evidence="10" id="KW-0511">Multifunctional enzyme</keyword>
<name>K9XX80_STAC7</name>
<comment type="catalytic activity">
    <reaction evidence="13">
        <text>[GlcNAc-(1-&gt;4)-Mur2Ac(oyl-L-Ala-gamma-D-Glu-L-Lys-D-Ala-D-Ala)](n)-di-trans,octa-cis-undecaprenyl diphosphate + beta-D-GlcNAc-(1-&gt;4)-Mur2Ac(oyl-L-Ala-gamma-D-Glu-L-Lys-D-Ala-D-Ala)-di-trans,octa-cis-undecaprenyl diphosphate = [GlcNAc-(1-&gt;4)-Mur2Ac(oyl-L-Ala-gamma-D-Glu-L-Lys-D-Ala-D-Ala)](n+1)-di-trans,octa-cis-undecaprenyl diphosphate + di-trans,octa-cis-undecaprenyl diphosphate + H(+)</text>
        <dbReference type="Rhea" id="RHEA:23708"/>
        <dbReference type="Rhea" id="RHEA-COMP:9602"/>
        <dbReference type="Rhea" id="RHEA-COMP:9603"/>
        <dbReference type="ChEBI" id="CHEBI:15378"/>
        <dbReference type="ChEBI" id="CHEBI:58405"/>
        <dbReference type="ChEBI" id="CHEBI:60033"/>
        <dbReference type="ChEBI" id="CHEBI:78435"/>
        <dbReference type="EC" id="2.4.99.28"/>
    </reaction>
</comment>
<dbReference type="Pfam" id="PF00498">
    <property type="entry name" value="FHA"/>
    <property type="match status" value="1"/>
</dbReference>
<evidence type="ECO:0000256" key="8">
    <source>
        <dbReference type="ARBA" id="ARBA00022960"/>
    </source>
</evidence>
<evidence type="ECO:0000256" key="1">
    <source>
        <dbReference type="ARBA" id="ARBA00007090"/>
    </source>
</evidence>
<dbReference type="GO" id="GO:0030288">
    <property type="term" value="C:outer membrane-bounded periplasmic space"/>
    <property type="evidence" value="ECO:0007669"/>
    <property type="project" value="TreeGrafter"/>
</dbReference>
<dbReference type="InterPro" id="IPR012338">
    <property type="entry name" value="Beta-lactam/transpept-like"/>
</dbReference>
<dbReference type="KEGG" id="scs:Sta7437_3709"/>
<keyword evidence="6 15" id="KW-0808">Transferase</keyword>
<dbReference type="InterPro" id="IPR001264">
    <property type="entry name" value="Glyco_trans_51"/>
</dbReference>
<evidence type="ECO:0000256" key="7">
    <source>
        <dbReference type="ARBA" id="ARBA00022801"/>
    </source>
</evidence>
<organism evidence="15 16">
    <name type="scientific">Stanieria cyanosphaera (strain ATCC 29371 / PCC 7437)</name>
    <dbReference type="NCBI Taxonomy" id="111780"/>
    <lineage>
        <taxon>Bacteria</taxon>
        <taxon>Bacillati</taxon>
        <taxon>Cyanobacteriota</taxon>
        <taxon>Cyanophyceae</taxon>
        <taxon>Pleurocapsales</taxon>
        <taxon>Dermocarpellaceae</taxon>
        <taxon>Stanieria</taxon>
    </lineage>
</organism>
<keyword evidence="4" id="KW-0645">Protease</keyword>
<evidence type="ECO:0000256" key="10">
    <source>
        <dbReference type="ARBA" id="ARBA00023268"/>
    </source>
</evidence>
<evidence type="ECO:0000313" key="16">
    <source>
        <dbReference type="Proteomes" id="UP000010473"/>
    </source>
</evidence>
<dbReference type="Gene3D" id="2.60.200.20">
    <property type="match status" value="1"/>
</dbReference>
<dbReference type="Gene3D" id="3.40.710.10">
    <property type="entry name" value="DD-peptidase/beta-lactamase superfamily"/>
    <property type="match status" value="1"/>
</dbReference>
<keyword evidence="16" id="KW-1185">Reference proteome</keyword>
<dbReference type="SUPFAM" id="SSF56601">
    <property type="entry name" value="beta-lactamase/transpeptidase-like"/>
    <property type="match status" value="1"/>
</dbReference>
<dbReference type="Pfam" id="PF00905">
    <property type="entry name" value="Transpeptidase"/>
    <property type="match status" value="1"/>
</dbReference>
<comment type="similarity">
    <text evidence="1">In the C-terminal section; belongs to the transpeptidase family.</text>
</comment>
<dbReference type="GO" id="GO:0009002">
    <property type="term" value="F:serine-type D-Ala-D-Ala carboxypeptidase activity"/>
    <property type="evidence" value="ECO:0007669"/>
    <property type="project" value="UniProtKB-EC"/>
</dbReference>
<keyword evidence="7" id="KW-0378">Hydrolase</keyword>
<evidence type="ECO:0000256" key="2">
    <source>
        <dbReference type="ARBA" id="ARBA00007739"/>
    </source>
</evidence>
<dbReference type="InterPro" id="IPR023346">
    <property type="entry name" value="Lysozyme-like_dom_sf"/>
</dbReference>
<dbReference type="SUPFAM" id="SSF49879">
    <property type="entry name" value="SMAD/FHA domain"/>
    <property type="match status" value="1"/>
</dbReference>
<dbReference type="SUPFAM" id="SSF53955">
    <property type="entry name" value="Lysozyme-like"/>
    <property type="match status" value="1"/>
</dbReference>
<evidence type="ECO:0000256" key="12">
    <source>
        <dbReference type="ARBA" id="ARBA00034000"/>
    </source>
</evidence>
<dbReference type="eggNOG" id="COG1716">
    <property type="taxonomic scope" value="Bacteria"/>
</dbReference>
<gene>
    <name evidence="15" type="ordered locus">Sta7437_3709</name>
</gene>
<dbReference type="GO" id="GO:0008658">
    <property type="term" value="F:penicillin binding"/>
    <property type="evidence" value="ECO:0007669"/>
    <property type="project" value="InterPro"/>
</dbReference>
<dbReference type="OrthoDB" id="9766909at2"/>
<dbReference type="InterPro" id="IPR036950">
    <property type="entry name" value="PBP_transglycosylase"/>
</dbReference>
<dbReference type="PANTHER" id="PTHR32282:SF31">
    <property type="entry name" value="PEPTIDOGLYCAN GLYCOSYLTRANSFERASE"/>
    <property type="match status" value="1"/>
</dbReference>